<evidence type="ECO:0000313" key="2">
    <source>
        <dbReference type="Proteomes" id="UP001146468"/>
    </source>
</evidence>
<protein>
    <submittedName>
        <fullName evidence="1">TetR family transcriptional regulator</fullName>
    </submittedName>
</protein>
<keyword evidence="2" id="KW-1185">Reference proteome</keyword>
<dbReference type="Proteomes" id="UP001146468">
    <property type="component" value="Unassembled WGS sequence"/>
</dbReference>
<name>A0A9X3LWG8_9CORY</name>
<reference evidence="1" key="1">
    <citation type="submission" date="2022-02" db="EMBL/GenBank/DDBJ databases">
        <title>Corynebacterium sp. from urogenital microbiome.</title>
        <authorList>
            <person name="Cappelli E.A."/>
            <person name="Ribeiro T.G."/>
            <person name="Peixe L."/>
        </authorList>
    </citation>
    <scope>NUCLEOTIDE SEQUENCE</scope>
    <source>
        <strain evidence="1">C8Ua_172</strain>
    </source>
</reference>
<sequence>MTPLSPEQLLIIADEACAKWSTTVRSFSAICAAAAIPGARIEGIPVFDSPTAAAAALARGIERLEPLTAHNKEFAIVAAEIYLRR</sequence>
<gene>
    <name evidence="1" type="ORF">L8U60_06120</name>
</gene>
<dbReference type="RefSeq" id="WP_269965488.1">
    <property type="nucleotide sequence ID" value="NZ_JAKMUS010000008.1"/>
</dbReference>
<accession>A0A9X3LWG8</accession>
<dbReference type="EMBL" id="JAKMUS010000008">
    <property type="protein sequence ID" value="MCZ9294058.1"/>
    <property type="molecule type" value="Genomic_DNA"/>
</dbReference>
<comment type="caution">
    <text evidence="1">The sequence shown here is derived from an EMBL/GenBank/DDBJ whole genome shotgun (WGS) entry which is preliminary data.</text>
</comment>
<evidence type="ECO:0000313" key="1">
    <source>
        <dbReference type="EMBL" id="MCZ9294058.1"/>
    </source>
</evidence>
<dbReference type="AlphaFoldDB" id="A0A9X3LWG8"/>
<proteinExistence type="predicted"/>
<organism evidence="1 2">
    <name type="scientific">Corynebacterium meitnerae</name>
    <dbReference type="NCBI Taxonomy" id="2913498"/>
    <lineage>
        <taxon>Bacteria</taxon>
        <taxon>Bacillati</taxon>
        <taxon>Actinomycetota</taxon>
        <taxon>Actinomycetes</taxon>
        <taxon>Mycobacteriales</taxon>
        <taxon>Corynebacteriaceae</taxon>
        <taxon>Corynebacterium</taxon>
    </lineage>
</organism>